<dbReference type="PANTHER" id="PTHR43033:SF1">
    <property type="entry name" value="TRNA(ILE)-LYSIDINE SYNTHASE-RELATED"/>
    <property type="match status" value="1"/>
</dbReference>
<gene>
    <name evidence="7" type="primary">tilS</name>
    <name evidence="11" type="ORF">SAMN05660690_1450</name>
</gene>
<keyword evidence="3 7" id="KW-0819">tRNA processing</keyword>
<feature type="region of interest" description="Disordered" evidence="8">
    <location>
        <begin position="316"/>
        <end position="342"/>
    </location>
</feature>
<dbReference type="GO" id="GO:0005737">
    <property type="term" value="C:cytoplasm"/>
    <property type="evidence" value="ECO:0007669"/>
    <property type="project" value="UniProtKB-SubCell"/>
</dbReference>
<dbReference type="EMBL" id="FMZF01000002">
    <property type="protein sequence ID" value="SDC44099.1"/>
    <property type="molecule type" value="Genomic_DNA"/>
</dbReference>
<name>A0A1G6LLQ5_9ACTN</name>
<dbReference type="OrthoDB" id="5244702at2"/>
<evidence type="ECO:0000256" key="5">
    <source>
        <dbReference type="ARBA" id="ARBA00022840"/>
    </source>
</evidence>
<dbReference type="GO" id="GO:0005524">
    <property type="term" value="F:ATP binding"/>
    <property type="evidence" value="ECO:0007669"/>
    <property type="project" value="UniProtKB-UniRule"/>
</dbReference>
<evidence type="ECO:0000256" key="1">
    <source>
        <dbReference type="ARBA" id="ARBA00022490"/>
    </source>
</evidence>
<evidence type="ECO:0000256" key="6">
    <source>
        <dbReference type="ARBA" id="ARBA00048539"/>
    </source>
</evidence>
<dbReference type="HAMAP" id="MF_01161">
    <property type="entry name" value="tRNA_Ile_lys_synt"/>
    <property type="match status" value="1"/>
</dbReference>
<keyword evidence="12" id="KW-1185">Reference proteome</keyword>
<evidence type="ECO:0000256" key="7">
    <source>
        <dbReference type="HAMAP-Rule" id="MF_01161"/>
    </source>
</evidence>
<dbReference type="STRING" id="1190417.SAMN05660690_1450"/>
<protein>
    <recommendedName>
        <fullName evidence="7">tRNA(Ile)-lysidine synthase</fullName>
        <ecNumber evidence="7">6.3.4.19</ecNumber>
    </recommendedName>
    <alternativeName>
        <fullName evidence="7">tRNA(Ile)-2-lysyl-cytidine synthase</fullName>
    </alternativeName>
    <alternativeName>
        <fullName evidence="7">tRNA(Ile)-lysidine synthetase</fullName>
    </alternativeName>
</protein>
<evidence type="ECO:0000313" key="12">
    <source>
        <dbReference type="Proteomes" id="UP000199416"/>
    </source>
</evidence>
<accession>A0A1G6LLQ5</accession>
<evidence type="ECO:0000256" key="3">
    <source>
        <dbReference type="ARBA" id="ARBA00022694"/>
    </source>
</evidence>
<feature type="binding site" evidence="7">
    <location>
        <begin position="31"/>
        <end position="36"/>
    </location>
    <ligand>
        <name>ATP</name>
        <dbReference type="ChEBI" id="CHEBI:30616"/>
    </ligand>
</feature>
<keyword evidence="4 7" id="KW-0547">Nucleotide-binding</keyword>
<keyword evidence="1 7" id="KW-0963">Cytoplasm</keyword>
<evidence type="ECO:0000313" key="11">
    <source>
        <dbReference type="EMBL" id="SDC44099.1"/>
    </source>
</evidence>
<sequence length="342" mass="34656">MSGPPPAVAAVRSAVRPGLRACPQPVLVAVSGGADSLALAAAVGFEAPRAGVRAGAVTVDHGLQPGSAARAAATAELARGLGLDPVLVLTADVRPGGGPEGAARTARYAALDGAAAAHGARVALGHTLDDQAETVLLGLGRGSGPRSVAGMVAHRPPYWRPLLAVRRATTREVCAALGLPVWDDPWNTDPAHRRARVRAEVLPLLEDVLGGGVAAALARTADLLREDLDALDALAGAERARLAGDGGLPAAELAALPAALRRRVLRGWLRDAGVPDLAAVHLAAVDALLTRWRGQGPVTLPGGAGALRTSGRLVLRPAGCEGSTARPAADPRPVPQPEEQHP</sequence>
<feature type="domain" description="tRNA(Ile)-lysidine/2-thiocytidine synthase N-terminal" evidence="9">
    <location>
        <begin position="26"/>
        <end position="199"/>
    </location>
</feature>
<dbReference type="Pfam" id="PF01171">
    <property type="entry name" value="ATP_bind_3"/>
    <property type="match status" value="1"/>
</dbReference>
<dbReference type="InterPro" id="IPR011063">
    <property type="entry name" value="TilS/TtcA_N"/>
</dbReference>
<comment type="domain">
    <text evidence="7">The N-terminal region contains the highly conserved SGGXDS motif, predicted to be a P-loop motif involved in ATP binding.</text>
</comment>
<dbReference type="Gene3D" id="1.20.59.20">
    <property type="match status" value="1"/>
</dbReference>
<dbReference type="Proteomes" id="UP000199416">
    <property type="component" value="Unassembled WGS sequence"/>
</dbReference>
<dbReference type="Pfam" id="PF09179">
    <property type="entry name" value="TilS"/>
    <property type="match status" value="1"/>
</dbReference>
<feature type="domain" description="tRNA(Ile)-lysidine synthase substrate-binding" evidence="10">
    <location>
        <begin position="248"/>
        <end position="313"/>
    </location>
</feature>
<dbReference type="NCBIfam" id="TIGR02432">
    <property type="entry name" value="lysidine_TilS_N"/>
    <property type="match status" value="1"/>
</dbReference>
<comment type="similarity">
    <text evidence="7">Belongs to the tRNA(Ile)-lysidine synthase family.</text>
</comment>
<dbReference type="AlphaFoldDB" id="A0A1G6LLQ5"/>
<evidence type="ECO:0000256" key="4">
    <source>
        <dbReference type="ARBA" id="ARBA00022741"/>
    </source>
</evidence>
<dbReference type="PANTHER" id="PTHR43033">
    <property type="entry name" value="TRNA(ILE)-LYSIDINE SYNTHASE-RELATED"/>
    <property type="match status" value="1"/>
</dbReference>
<evidence type="ECO:0000259" key="10">
    <source>
        <dbReference type="Pfam" id="PF09179"/>
    </source>
</evidence>
<dbReference type="EC" id="6.3.4.19" evidence="7"/>
<keyword evidence="5 7" id="KW-0067">ATP-binding</keyword>
<dbReference type="InterPro" id="IPR015262">
    <property type="entry name" value="tRNA_Ile_lys_synt_subst-bd"/>
</dbReference>
<dbReference type="InterPro" id="IPR012795">
    <property type="entry name" value="tRNA_Ile_lys_synt_N"/>
</dbReference>
<dbReference type="CDD" id="cd01992">
    <property type="entry name" value="TilS_N"/>
    <property type="match status" value="1"/>
</dbReference>
<comment type="subcellular location">
    <subcellularLocation>
        <location evidence="7">Cytoplasm</location>
    </subcellularLocation>
</comment>
<comment type="catalytic activity">
    <reaction evidence="6 7">
        <text>cytidine(34) in tRNA(Ile2) + L-lysine + ATP = lysidine(34) in tRNA(Ile2) + AMP + diphosphate + H(+)</text>
        <dbReference type="Rhea" id="RHEA:43744"/>
        <dbReference type="Rhea" id="RHEA-COMP:10625"/>
        <dbReference type="Rhea" id="RHEA-COMP:10670"/>
        <dbReference type="ChEBI" id="CHEBI:15378"/>
        <dbReference type="ChEBI" id="CHEBI:30616"/>
        <dbReference type="ChEBI" id="CHEBI:32551"/>
        <dbReference type="ChEBI" id="CHEBI:33019"/>
        <dbReference type="ChEBI" id="CHEBI:82748"/>
        <dbReference type="ChEBI" id="CHEBI:83665"/>
        <dbReference type="ChEBI" id="CHEBI:456215"/>
        <dbReference type="EC" id="6.3.4.19"/>
    </reaction>
</comment>
<comment type="function">
    <text evidence="7">Ligates lysine onto the cytidine present at position 34 of the AUA codon-specific tRNA(Ile) that contains the anticodon CAU, in an ATP-dependent manner. Cytidine is converted to lysidine, thus changing the amino acid specificity of the tRNA from methionine to isoleucine.</text>
</comment>
<dbReference type="InterPro" id="IPR012094">
    <property type="entry name" value="tRNA_Ile_lys_synt"/>
</dbReference>
<proteinExistence type="inferred from homology"/>
<evidence type="ECO:0000259" key="9">
    <source>
        <dbReference type="Pfam" id="PF01171"/>
    </source>
</evidence>
<evidence type="ECO:0000256" key="2">
    <source>
        <dbReference type="ARBA" id="ARBA00022598"/>
    </source>
</evidence>
<dbReference type="RefSeq" id="WP_091364704.1">
    <property type="nucleotide sequence ID" value="NZ_FMZF01000002.1"/>
</dbReference>
<reference evidence="12" key="1">
    <citation type="submission" date="2016-10" db="EMBL/GenBank/DDBJ databases">
        <authorList>
            <person name="Varghese N."/>
            <person name="Submissions S."/>
        </authorList>
    </citation>
    <scope>NUCLEOTIDE SEQUENCE [LARGE SCALE GENOMIC DNA]</scope>
    <source>
        <strain evidence="12">DSM 45421</strain>
    </source>
</reference>
<dbReference type="GO" id="GO:0032267">
    <property type="term" value="F:tRNA(Ile)-lysidine synthase activity"/>
    <property type="evidence" value="ECO:0007669"/>
    <property type="project" value="UniProtKB-EC"/>
</dbReference>
<dbReference type="InterPro" id="IPR014729">
    <property type="entry name" value="Rossmann-like_a/b/a_fold"/>
</dbReference>
<dbReference type="Gene3D" id="3.40.50.620">
    <property type="entry name" value="HUPs"/>
    <property type="match status" value="1"/>
</dbReference>
<dbReference type="SUPFAM" id="SSF52402">
    <property type="entry name" value="Adenine nucleotide alpha hydrolases-like"/>
    <property type="match status" value="1"/>
</dbReference>
<organism evidence="11 12">
    <name type="scientific">Geodermatophilus telluris</name>
    <dbReference type="NCBI Taxonomy" id="1190417"/>
    <lineage>
        <taxon>Bacteria</taxon>
        <taxon>Bacillati</taxon>
        <taxon>Actinomycetota</taxon>
        <taxon>Actinomycetes</taxon>
        <taxon>Geodermatophilales</taxon>
        <taxon>Geodermatophilaceae</taxon>
        <taxon>Geodermatophilus</taxon>
    </lineage>
</organism>
<dbReference type="SUPFAM" id="SSF82829">
    <property type="entry name" value="MesJ substrate recognition domain-like"/>
    <property type="match status" value="1"/>
</dbReference>
<keyword evidence="2 7" id="KW-0436">Ligase</keyword>
<dbReference type="GO" id="GO:0006400">
    <property type="term" value="P:tRNA modification"/>
    <property type="evidence" value="ECO:0007669"/>
    <property type="project" value="UniProtKB-UniRule"/>
</dbReference>
<evidence type="ECO:0000256" key="8">
    <source>
        <dbReference type="SAM" id="MobiDB-lite"/>
    </source>
</evidence>